<dbReference type="GO" id="GO:0006270">
    <property type="term" value="P:DNA replication initiation"/>
    <property type="evidence" value="ECO:0007669"/>
    <property type="project" value="TreeGrafter"/>
</dbReference>
<dbReference type="Pfam" id="PF04042">
    <property type="entry name" value="DNA_pol_E_B"/>
    <property type="match status" value="1"/>
</dbReference>
<feature type="domain" description="DNA polymerase alpha subunit B OB" evidence="11">
    <location>
        <begin position="225"/>
        <end position="327"/>
    </location>
</feature>
<dbReference type="PIRSF" id="PIRSF018300">
    <property type="entry name" value="DNA_pol_alph_2"/>
    <property type="match status" value="1"/>
</dbReference>
<evidence type="ECO:0000256" key="1">
    <source>
        <dbReference type="ARBA" id="ARBA00004123"/>
    </source>
</evidence>
<comment type="similarity">
    <text evidence="2 6">Belongs to the DNA polymerase alpha subunit B family.</text>
</comment>
<feature type="region of interest" description="Disordered" evidence="8">
    <location>
        <begin position="134"/>
        <end position="168"/>
    </location>
</feature>
<dbReference type="GO" id="GO:0003677">
    <property type="term" value="F:DNA binding"/>
    <property type="evidence" value="ECO:0007669"/>
    <property type="project" value="InterPro"/>
</dbReference>
<dbReference type="EMBL" id="JBAMIC010000008">
    <property type="protein sequence ID" value="KAK7103473.1"/>
    <property type="molecule type" value="Genomic_DNA"/>
</dbReference>
<gene>
    <name evidence="12" type="ORF">V1264_018359</name>
</gene>
<dbReference type="InterPro" id="IPR054300">
    <property type="entry name" value="OB_DPOA2"/>
</dbReference>
<dbReference type="InterPro" id="IPR007185">
    <property type="entry name" value="DNA_pol_a/d/e_bsu"/>
</dbReference>
<evidence type="ECO:0000256" key="5">
    <source>
        <dbReference type="ARBA" id="ARBA00023242"/>
    </source>
</evidence>
<feature type="domain" description="DNA polymerase alpha subunit B N-terminal" evidence="10">
    <location>
        <begin position="8"/>
        <end position="73"/>
    </location>
</feature>
<proteinExistence type="inferred from homology"/>
<feature type="compositionally biased region" description="Polar residues" evidence="8">
    <location>
        <begin position="149"/>
        <end position="168"/>
    </location>
</feature>
<comment type="function">
    <text evidence="6">Accessory subunit of the DNA polymerase alpha complex (also known as the alpha DNA polymerase-primase complex) which plays an essential role in the initiation of DNA synthesis.</text>
</comment>
<evidence type="ECO:0000256" key="2">
    <source>
        <dbReference type="ARBA" id="ARBA00007299"/>
    </source>
</evidence>
<evidence type="ECO:0000256" key="4">
    <source>
        <dbReference type="ARBA" id="ARBA00022705"/>
    </source>
</evidence>
<name>A0AAN9GC08_9CAEN</name>
<dbReference type="AlphaFoldDB" id="A0AAN9GC08"/>
<dbReference type="Gene3D" id="1.10.8.530">
    <property type="entry name" value="DNA polymerase alpha-primase, subunit B, N-terminal domain"/>
    <property type="match status" value="1"/>
</dbReference>
<keyword evidence="13" id="KW-1185">Reference proteome</keyword>
<keyword evidence="7" id="KW-0175">Coiled coil</keyword>
<dbReference type="InterPro" id="IPR013627">
    <property type="entry name" value="Pol_alpha_B_N"/>
</dbReference>
<comment type="caution">
    <text evidence="12">The sequence shown here is derived from an EMBL/GenBank/DDBJ whole genome shotgun (WGS) entry which is preliminary data.</text>
</comment>
<dbReference type="Pfam" id="PF22062">
    <property type="entry name" value="OB_DPOA2"/>
    <property type="match status" value="1"/>
</dbReference>
<dbReference type="GO" id="GO:0005658">
    <property type="term" value="C:alpha DNA polymerase:primase complex"/>
    <property type="evidence" value="ECO:0007669"/>
    <property type="project" value="TreeGrafter"/>
</dbReference>
<evidence type="ECO:0000256" key="6">
    <source>
        <dbReference type="PIRNR" id="PIRNR018300"/>
    </source>
</evidence>
<protein>
    <recommendedName>
        <fullName evidence="3 6">DNA polymerase alpha subunit B</fullName>
    </recommendedName>
</protein>
<comment type="subcellular location">
    <subcellularLocation>
        <location evidence="1 6">Nucleus</location>
    </subcellularLocation>
</comment>
<keyword evidence="5 6" id="KW-0539">Nucleus</keyword>
<evidence type="ECO:0000256" key="8">
    <source>
        <dbReference type="SAM" id="MobiDB-lite"/>
    </source>
</evidence>
<feature type="domain" description="DNA polymerase alpha/delta/epsilon subunit B" evidence="9">
    <location>
        <begin position="350"/>
        <end position="553"/>
    </location>
</feature>
<feature type="coiled-coil region" evidence="7">
    <location>
        <begin position="217"/>
        <end position="244"/>
    </location>
</feature>
<dbReference type="FunFam" id="3.60.21.60:FF:000003">
    <property type="entry name" value="DNA polymerase alpha subunit B"/>
    <property type="match status" value="1"/>
</dbReference>
<reference evidence="12 13" key="1">
    <citation type="submission" date="2024-02" db="EMBL/GenBank/DDBJ databases">
        <title>Chromosome-scale genome assembly of the rough periwinkle Littorina saxatilis.</title>
        <authorList>
            <person name="De Jode A."/>
            <person name="Faria R."/>
            <person name="Formenti G."/>
            <person name="Sims Y."/>
            <person name="Smith T.P."/>
            <person name="Tracey A."/>
            <person name="Wood J.M.D."/>
            <person name="Zagrodzka Z.B."/>
            <person name="Johannesson K."/>
            <person name="Butlin R.K."/>
            <person name="Leder E.H."/>
        </authorList>
    </citation>
    <scope>NUCLEOTIDE SEQUENCE [LARGE SCALE GENOMIC DNA]</scope>
    <source>
        <strain evidence="12">Snail1</strain>
        <tissue evidence="12">Muscle</tissue>
    </source>
</reference>
<organism evidence="12 13">
    <name type="scientific">Littorina saxatilis</name>
    <dbReference type="NCBI Taxonomy" id="31220"/>
    <lineage>
        <taxon>Eukaryota</taxon>
        <taxon>Metazoa</taxon>
        <taxon>Spiralia</taxon>
        <taxon>Lophotrochozoa</taxon>
        <taxon>Mollusca</taxon>
        <taxon>Gastropoda</taxon>
        <taxon>Caenogastropoda</taxon>
        <taxon>Littorinimorpha</taxon>
        <taxon>Littorinoidea</taxon>
        <taxon>Littorinidae</taxon>
        <taxon>Littorina</taxon>
    </lineage>
</organism>
<dbReference type="InterPro" id="IPR043034">
    <property type="entry name" value="DNA_pol_alpha_B_N_sf"/>
</dbReference>
<dbReference type="Pfam" id="PF08418">
    <property type="entry name" value="Pol_alpha_B_N"/>
    <property type="match status" value="1"/>
</dbReference>
<accession>A0AAN9GC08</accession>
<sequence length="602" mass="65914">MPSIADDALHEEFEMFGVDLNDDLCPKLRDLCLQFHLDEAQVAQEWVAFKCSKNVKTMTEPTLEKFEREWLPKKGLKAPKKETAAATSSGIANRIVDEDVDIISMYATSSTPTNAAKTSGKRQVTPDDRDALRKRLADSERSPVVMPRTTDSPKGANTSLTMSSSKNSRFVERKNAGDVVASFGAVDNAVWKGSSQGCTVAPYNTAQTVGTQYKYMFQKLTEKAHVLNEQIEDMEELLKTQLNVEELSHIGIPAQEVVQVAGRVACDSNGKLNGQSVVLEGSRTTSYGRSVPVDLSELKEYALFPGQVIAADAVNSTGKKLLIKKICPSPKLPFPQPVAKSEPGSSLRAVVAAGPFTTSDDLQYDPLLALLDTIRKDHPDVCILIGPFVDVKNNIIESGKMNETYEETFKKCMEMIAEDTKNLGCQIIVVPSCRDAHHHPVYPQGPFVWASRPQHMHFVPDPCTLVINNVVFGITSTDILFHLSAEEVALCAPGTTDRLGRLAQHMLDQHSYYPLYPPSEDVNADLEHFEEGVKMSVTPHVLIAPSDLRYFMKDLSGCCSVNPGRLAKGQVGGTYARLLLHPPSSSLPTSIVSSAAGQILRI</sequence>
<keyword evidence="4 6" id="KW-0235">DNA replication</keyword>
<dbReference type="PANTHER" id="PTHR23061:SF12">
    <property type="entry name" value="DNA POLYMERASE ALPHA SUBUNIT B"/>
    <property type="match status" value="1"/>
</dbReference>
<dbReference type="PANTHER" id="PTHR23061">
    <property type="entry name" value="DNA POLYMERASE 2 ALPHA 70 KDA SUBUNIT"/>
    <property type="match status" value="1"/>
</dbReference>
<evidence type="ECO:0000256" key="7">
    <source>
        <dbReference type="SAM" id="Coils"/>
    </source>
</evidence>
<evidence type="ECO:0000259" key="10">
    <source>
        <dbReference type="Pfam" id="PF08418"/>
    </source>
</evidence>
<evidence type="ECO:0000256" key="3">
    <source>
        <dbReference type="ARBA" id="ARBA00018596"/>
    </source>
</evidence>
<evidence type="ECO:0000259" key="9">
    <source>
        <dbReference type="Pfam" id="PF04042"/>
    </source>
</evidence>
<evidence type="ECO:0000313" key="12">
    <source>
        <dbReference type="EMBL" id="KAK7103473.1"/>
    </source>
</evidence>
<evidence type="ECO:0000259" key="11">
    <source>
        <dbReference type="Pfam" id="PF22062"/>
    </source>
</evidence>
<dbReference type="Gene3D" id="3.60.21.60">
    <property type="match status" value="2"/>
</dbReference>
<evidence type="ECO:0000313" key="13">
    <source>
        <dbReference type="Proteomes" id="UP001374579"/>
    </source>
</evidence>
<dbReference type="Proteomes" id="UP001374579">
    <property type="component" value="Unassembled WGS sequence"/>
</dbReference>
<dbReference type="InterPro" id="IPR016722">
    <property type="entry name" value="DNA_pol_alpha_bsu"/>
</dbReference>